<sequence>MTAIINARLYDYVTYIESGYVCFEETIQEVGPMENFKGADSIIDAKGMLILPGFINFHTHAYSVFATGFDFKASPKSFTDILEQIWWRMDRILECEDLYHSAIYYGACSAQDGVLGIVDHNASGAIKGALESVKRGFDEVGVYGTTCFETSDRYQVEACLTENENFIRKGQPYFGLHASMTLSDKTLGAVRSRLNGGLIHVHVSESIDDQNRYTETPIQRLNRHGLLKPDSLLVHGVHLSHADYQRIRDHECVLALAPKSNLNNGVGTVDFKELIENDIQILAGTDGLGTDVANSWLWIYYLANNQLGGLSPDFLRNAIEKSYLYYERVTGRKTGRFKTGYRMDLILVNYNPATPIDSESIFAHLLYGVFEKMDVQKAWVNGNQIVDKGRLTHSYLEASKNAVHVIWDKLGGKHV</sequence>
<protein>
    <submittedName>
        <fullName evidence="3">Cytosine/adenosine deaminase-related metal-dependent hydrolase</fullName>
    </submittedName>
</protein>
<dbReference type="SUPFAM" id="SSF51556">
    <property type="entry name" value="Metallo-dependent hydrolases"/>
    <property type="match status" value="1"/>
</dbReference>
<gene>
    <name evidence="3" type="ORF">JOC49_001268</name>
</gene>
<dbReference type="InterPro" id="IPR032466">
    <property type="entry name" value="Metal_Hydrolase"/>
</dbReference>
<dbReference type="Gene3D" id="2.30.40.10">
    <property type="entry name" value="Urease, subunit C, domain 1"/>
    <property type="match status" value="1"/>
</dbReference>
<dbReference type="Gene3D" id="3.20.20.140">
    <property type="entry name" value="Metal-dependent hydrolases"/>
    <property type="match status" value="1"/>
</dbReference>
<keyword evidence="1 3" id="KW-0378">Hydrolase</keyword>
<feature type="domain" description="Amidohydrolase-related" evidence="2">
    <location>
        <begin position="50"/>
        <end position="384"/>
    </location>
</feature>
<dbReference type="InterPro" id="IPR006680">
    <property type="entry name" value="Amidohydro-rel"/>
</dbReference>
<name>A0ABS2MQN7_9FIRM</name>
<evidence type="ECO:0000313" key="3">
    <source>
        <dbReference type="EMBL" id="MBM7561727.1"/>
    </source>
</evidence>
<keyword evidence="4" id="KW-1185">Reference proteome</keyword>
<organism evidence="3 4">
    <name type="scientific">Fusibacter tunisiensis</name>
    <dbReference type="NCBI Taxonomy" id="1008308"/>
    <lineage>
        <taxon>Bacteria</taxon>
        <taxon>Bacillati</taxon>
        <taxon>Bacillota</taxon>
        <taxon>Clostridia</taxon>
        <taxon>Eubacteriales</taxon>
        <taxon>Eubacteriales Family XII. Incertae Sedis</taxon>
        <taxon>Fusibacter</taxon>
    </lineage>
</organism>
<accession>A0ABS2MQN7</accession>
<dbReference type="PANTHER" id="PTHR43794:SF11">
    <property type="entry name" value="AMIDOHYDROLASE-RELATED DOMAIN-CONTAINING PROTEIN"/>
    <property type="match status" value="1"/>
</dbReference>
<dbReference type="PANTHER" id="PTHR43794">
    <property type="entry name" value="AMINOHYDROLASE SSNA-RELATED"/>
    <property type="match status" value="1"/>
</dbReference>
<evidence type="ECO:0000259" key="2">
    <source>
        <dbReference type="Pfam" id="PF01979"/>
    </source>
</evidence>
<dbReference type="SUPFAM" id="SSF51338">
    <property type="entry name" value="Composite domain of metallo-dependent hydrolases"/>
    <property type="match status" value="1"/>
</dbReference>
<dbReference type="Proteomes" id="UP000767854">
    <property type="component" value="Unassembled WGS sequence"/>
</dbReference>
<reference evidence="3 4" key="1">
    <citation type="submission" date="2021-01" db="EMBL/GenBank/DDBJ databases">
        <title>Genomic Encyclopedia of Type Strains, Phase IV (KMG-IV): sequencing the most valuable type-strain genomes for metagenomic binning, comparative biology and taxonomic classification.</title>
        <authorList>
            <person name="Goeker M."/>
        </authorList>
    </citation>
    <scope>NUCLEOTIDE SEQUENCE [LARGE SCALE GENOMIC DNA]</scope>
    <source>
        <strain evidence="3 4">DSM 24436</strain>
    </source>
</reference>
<dbReference type="RefSeq" id="WP_204663510.1">
    <property type="nucleotide sequence ID" value="NZ_JAFBDT010000007.1"/>
</dbReference>
<dbReference type="Pfam" id="PF01979">
    <property type="entry name" value="Amidohydro_1"/>
    <property type="match status" value="1"/>
</dbReference>
<proteinExistence type="predicted"/>
<dbReference type="EMBL" id="JAFBDT010000007">
    <property type="protein sequence ID" value="MBM7561727.1"/>
    <property type="molecule type" value="Genomic_DNA"/>
</dbReference>
<comment type="caution">
    <text evidence="3">The sequence shown here is derived from an EMBL/GenBank/DDBJ whole genome shotgun (WGS) entry which is preliminary data.</text>
</comment>
<dbReference type="InterPro" id="IPR050287">
    <property type="entry name" value="MTA/SAH_deaminase"/>
</dbReference>
<dbReference type="InterPro" id="IPR011059">
    <property type="entry name" value="Metal-dep_hydrolase_composite"/>
</dbReference>
<dbReference type="GO" id="GO:0016787">
    <property type="term" value="F:hydrolase activity"/>
    <property type="evidence" value="ECO:0007669"/>
    <property type="project" value="UniProtKB-KW"/>
</dbReference>
<evidence type="ECO:0000313" key="4">
    <source>
        <dbReference type="Proteomes" id="UP000767854"/>
    </source>
</evidence>
<evidence type="ECO:0000256" key="1">
    <source>
        <dbReference type="ARBA" id="ARBA00022801"/>
    </source>
</evidence>